<evidence type="ECO:0000313" key="4">
    <source>
        <dbReference type="Proteomes" id="UP000321938"/>
    </source>
</evidence>
<dbReference type="Gene3D" id="3.40.1440.10">
    <property type="entry name" value="GIY-YIG endonuclease"/>
    <property type="match status" value="1"/>
</dbReference>
<dbReference type="CDD" id="cd10456">
    <property type="entry name" value="GIY-YIG_UPF0213"/>
    <property type="match status" value="1"/>
</dbReference>
<evidence type="ECO:0000259" key="2">
    <source>
        <dbReference type="PROSITE" id="PS50164"/>
    </source>
</evidence>
<dbReference type="Proteomes" id="UP000321938">
    <property type="component" value="Unassembled WGS sequence"/>
</dbReference>
<dbReference type="STRING" id="1123037.GCA_000425305_00186"/>
<gene>
    <name evidence="3" type="ORF">ES692_08355</name>
</gene>
<dbReference type="SUPFAM" id="SSF82771">
    <property type="entry name" value="GIY-YIG endonuclease"/>
    <property type="match status" value="1"/>
</dbReference>
<proteinExistence type="inferred from homology"/>
<evidence type="ECO:0000313" key="3">
    <source>
        <dbReference type="EMBL" id="TXE17898.1"/>
    </source>
</evidence>
<name>A0A5C7BC30_9FLAO</name>
<comment type="similarity">
    <text evidence="1">Belongs to the UPF0213 family.</text>
</comment>
<protein>
    <submittedName>
        <fullName evidence="3">GIY-YIG nuclease family protein</fullName>
    </submittedName>
</protein>
<dbReference type="AlphaFoldDB" id="A0A5C7BC30"/>
<dbReference type="PANTHER" id="PTHR34477:SF1">
    <property type="entry name" value="UPF0213 PROTEIN YHBQ"/>
    <property type="match status" value="1"/>
</dbReference>
<sequence>MKFYYVYMLKCSDDSIYTGMTNSINRRLEEHRMGLNPDCYTFRKRPLHLIYHQEFMQFNQAEYYEKKIKKWSQGEKLALANKDFELLKDLSVCSNKSHSDNYKK</sequence>
<dbReference type="Pfam" id="PF01541">
    <property type="entry name" value="GIY-YIG"/>
    <property type="match status" value="1"/>
</dbReference>
<evidence type="ECO:0000256" key="1">
    <source>
        <dbReference type="ARBA" id="ARBA00007435"/>
    </source>
</evidence>
<dbReference type="OrthoDB" id="1495241at2"/>
<accession>A0A5C7BC30</accession>
<dbReference type="EMBL" id="VOSB01000010">
    <property type="protein sequence ID" value="TXE17898.1"/>
    <property type="molecule type" value="Genomic_DNA"/>
</dbReference>
<organism evidence="3 4">
    <name type="scientific">Psychroserpens burtonensis</name>
    <dbReference type="NCBI Taxonomy" id="49278"/>
    <lineage>
        <taxon>Bacteria</taxon>
        <taxon>Pseudomonadati</taxon>
        <taxon>Bacteroidota</taxon>
        <taxon>Flavobacteriia</taxon>
        <taxon>Flavobacteriales</taxon>
        <taxon>Flavobacteriaceae</taxon>
        <taxon>Psychroserpens</taxon>
    </lineage>
</organism>
<dbReference type="InterPro" id="IPR035901">
    <property type="entry name" value="GIY-YIG_endonuc_sf"/>
</dbReference>
<dbReference type="PROSITE" id="PS50164">
    <property type="entry name" value="GIY_YIG"/>
    <property type="match status" value="1"/>
</dbReference>
<dbReference type="RefSeq" id="WP_028870681.1">
    <property type="nucleotide sequence ID" value="NZ_VOSB01000010.1"/>
</dbReference>
<keyword evidence="4" id="KW-1185">Reference proteome</keyword>
<comment type="caution">
    <text evidence="3">The sequence shown here is derived from an EMBL/GenBank/DDBJ whole genome shotgun (WGS) entry which is preliminary data.</text>
</comment>
<feature type="domain" description="GIY-YIG" evidence="2">
    <location>
        <begin position="2"/>
        <end position="78"/>
    </location>
</feature>
<reference evidence="3 4" key="1">
    <citation type="submission" date="2019-08" db="EMBL/GenBank/DDBJ databases">
        <title>Genome of Psychroserpens burtonensis ACAM 167.</title>
        <authorList>
            <person name="Bowman J.P."/>
        </authorList>
    </citation>
    <scope>NUCLEOTIDE SEQUENCE [LARGE SCALE GENOMIC DNA]</scope>
    <source>
        <strain evidence="3 4">ACAM 167</strain>
    </source>
</reference>
<dbReference type="PANTHER" id="PTHR34477">
    <property type="entry name" value="UPF0213 PROTEIN YHBQ"/>
    <property type="match status" value="1"/>
</dbReference>
<dbReference type="InterPro" id="IPR050190">
    <property type="entry name" value="UPF0213_domain"/>
</dbReference>
<dbReference type="InterPro" id="IPR000305">
    <property type="entry name" value="GIY-YIG_endonuc"/>
</dbReference>